<feature type="transmembrane region" description="Helical" evidence="5">
    <location>
        <begin position="104"/>
        <end position="129"/>
    </location>
</feature>
<feature type="transmembrane region" description="Helical" evidence="5">
    <location>
        <begin position="70"/>
        <end position="92"/>
    </location>
</feature>
<dbReference type="Pfam" id="PF03547">
    <property type="entry name" value="Mem_trans"/>
    <property type="match status" value="1"/>
</dbReference>
<evidence type="ECO:0000256" key="2">
    <source>
        <dbReference type="ARBA" id="ARBA00022692"/>
    </source>
</evidence>
<protein>
    <recommendedName>
        <fullName evidence="8">Auxin efflux carrier</fullName>
    </recommendedName>
</protein>
<keyword evidence="2 5" id="KW-0812">Transmembrane</keyword>
<evidence type="ECO:0000256" key="4">
    <source>
        <dbReference type="ARBA" id="ARBA00023136"/>
    </source>
</evidence>
<evidence type="ECO:0008006" key="8">
    <source>
        <dbReference type="Google" id="ProtNLM"/>
    </source>
</evidence>
<feature type="transmembrane region" description="Helical" evidence="5">
    <location>
        <begin position="371"/>
        <end position="398"/>
    </location>
</feature>
<reference evidence="6 7" key="1">
    <citation type="journal article" date="2019" name="Nat. Ecol. Evol.">
        <title>Megaphylogeny resolves global patterns of mushroom evolution.</title>
        <authorList>
            <person name="Varga T."/>
            <person name="Krizsan K."/>
            <person name="Foldi C."/>
            <person name="Dima B."/>
            <person name="Sanchez-Garcia M."/>
            <person name="Sanchez-Ramirez S."/>
            <person name="Szollosi G.J."/>
            <person name="Szarkandi J.G."/>
            <person name="Papp V."/>
            <person name="Albert L."/>
            <person name="Andreopoulos W."/>
            <person name="Angelini C."/>
            <person name="Antonin V."/>
            <person name="Barry K.W."/>
            <person name="Bougher N.L."/>
            <person name="Buchanan P."/>
            <person name="Buyck B."/>
            <person name="Bense V."/>
            <person name="Catcheside P."/>
            <person name="Chovatia M."/>
            <person name="Cooper J."/>
            <person name="Damon W."/>
            <person name="Desjardin D."/>
            <person name="Finy P."/>
            <person name="Geml J."/>
            <person name="Haridas S."/>
            <person name="Hughes K."/>
            <person name="Justo A."/>
            <person name="Karasinski D."/>
            <person name="Kautmanova I."/>
            <person name="Kiss B."/>
            <person name="Kocsube S."/>
            <person name="Kotiranta H."/>
            <person name="LaButti K.M."/>
            <person name="Lechner B.E."/>
            <person name="Liimatainen K."/>
            <person name="Lipzen A."/>
            <person name="Lukacs Z."/>
            <person name="Mihaltcheva S."/>
            <person name="Morgado L.N."/>
            <person name="Niskanen T."/>
            <person name="Noordeloos M.E."/>
            <person name="Ohm R.A."/>
            <person name="Ortiz-Santana B."/>
            <person name="Ovrebo C."/>
            <person name="Racz N."/>
            <person name="Riley R."/>
            <person name="Savchenko A."/>
            <person name="Shiryaev A."/>
            <person name="Soop K."/>
            <person name="Spirin V."/>
            <person name="Szebenyi C."/>
            <person name="Tomsovsky M."/>
            <person name="Tulloss R.E."/>
            <person name="Uehling J."/>
            <person name="Grigoriev I.V."/>
            <person name="Vagvolgyi C."/>
            <person name="Papp T."/>
            <person name="Martin F.M."/>
            <person name="Miettinen O."/>
            <person name="Hibbett D.S."/>
            <person name="Nagy L.G."/>
        </authorList>
    </citation>
    <scope>NUCLEOTIDE SEQUENCE [LARGE SCALE GENOMIC DNA]</scope>
    <source>
        <strain evidence="6 7">FP101781</strain>
    </source>
</reference>
<dbReference type="EMBL" id="QPFP01000029">
    <property type="protein sequence ID" value="TEB29104.1"/>
    <property type="molecule type" value="Genomic_DNA"/>
</dbReference>
<keyword evidence="4 5" id="KW-0472">Membrane</keyword>
<dbReference type="AlphaFoldDB" id="A0A4Y7T575"/>
<dbReference type="GO" id="GO:0016020">
    <property type="term" value="C:membrane"/>
    <property type="evidence" value="ECO:0007669"/>
    <property type="project" value="UniProtKB-SubCell"/>
</dbReference>
<keyword evidence="3 5" id="KW-1133">Transmembrane helix</keyword>
<evidence type="ECO:0000256" key="3">
    <source>
        <dbReference type="ARBA" id="ARBA00022989"/>
    </source>
</evidence>
<evidence type="ECO:0000313" key="6">
    <source>
        <dbReference type="EMBL" id="TEB29104.1"/>
    </source>
</evidence>
<dbReference type="InterPro" id="IPR040254">
    <property type="entry name" value="Ecm3-like"/>
</dbReference>
<feature type="transmembrane region" description="Helical" evidence="5">
    <location>
        <begin position="410"/>
        <end position="438"/>
    </location>
</feature>
<name>A0A4Y7T575_COPMI</name>
<feature type="transmembrane region" description="Helical" evidence="5">
    <location>
        <begin position="141"/>
        <end position="159"/>
    </location>
</feature>
<dbReference type="PANTHER" id="PTHR31274:SF1">
    <property type="entry name" value="AGL149CP"/>
    <property type="match status" value="1"/>
</dbReference>
<evidence type="ECO:0000256" key="5">
    <source>
        <dbReference type="SAM" id="Phobius"/>
    </source>
</evidence>
<organism evidence="6 7">
    <name type="scientific">Coprinellus micaceus</name>
    <name type="common">Glistening ink-cap mushroom</name>
    <name type="synonym">Coprinus micaceus</name>
    <dbReference type="NCBI Taxonomy" id="71717"/>
    <lineage>
        <taxon>Eukaryota</taxon>
        <taxon>Fungi</taxon>
        <taxon>Dikarya</taxon>
        <taxon>Basidiomycota</taxon>
        <taxon>Agaricomycotina</taxon>
        <taxon>Agaricomycetes</taxon>
        <taxon>Agaricomycetidae</taxon>
        <taxon>Agaricales</taxon>
        <taxon>Agaricineae</taxon>
        <taxon>Psathyrellaceae</taxon>
        <taxon>Coprinellus</taxon>
    </lineage>
</organism>
<evidence type="ECO:0000313" key="7">
    <source>
        <dbReference type="Proteomes" id="UP000298030"/>
    </source>
</evidence>
<dbReference type="Proteomes" id="UP000298030">
    <property type="component" value="Unassembled WGS sequence"/>
</dbReference>
<feature type="transmembrane region" description="Helical" evidence="5">
    <location>
        <begin position="458"/>
        <end position="479"/>
    </location>
</feature>
<accession>A0A4Y7T575</accession>
<comment type="subcellular location">
    <subcellularLocation>
        <location evidence="1">Membrane</location>
        <topology evidence="1">Multi-pass membrane protein</topology>
    </subcellularLocation>
</comment>
<proteinExistence type="predicted"/>
<feature type="transmembrane region" description="Helical" evidence="5">
    <location>
        <begin position="324"/>
        <end position="346"/>
    </location>
</feature>
<feature type="transmembrane region" description="Helical" evidence="5">
    <location>
        <begin position="491"/>
        <end position="514"/>
    </location>
</feature>
<keyword evidence="7" id="KW-1185">Reference proteome</keyword>
<comment type="caution">
    <text evidence="6">The sequence shown here is derived from an EMBL/GenBank/DDBJ whole genome shotgun (WGS) entry which is preliminary data.</text>
</comment>
<evidence type="ECO:0000256" key="1">
    <source>
        <dbReference type="ARBA" id="ARBA00004141"/>
    </source>
</evidence>
<gene>
    <name evidence="6" type="ORF">FA13DRAFT_1866408</name>
</gene>
<sequence>MFSVGALIWISFRPLLRLAIGAASGFIITRMDMFPPVAARGASQIILNVTTPALLFSKIVPAFNADNIRVFGPLLLVSITYEILGIALAWLVKQFFWVPHRFRHGILVAGGWNNVGDIPISVVMSVTGMSPFNGTEDQNLSVAYISIFLLVFIVTLFPMGSHRWVAMDFVGPDVETCDVKEAIRVKRRRMLFMGTPSGHTGDLEKSSGTQEVEVNEKVDQGLGEGGEGTGRLEESLPRLRLNNIPDDSDTIIPFSDQADETVIEVASPRISLNDVSSPFAPPNPSKLRPSKLEEIQVEDAPPESISFQPQPLTRTQIFKTRLKTFFQSLLTAPSIAIFVSFPIALIPKLKALFITVDGVNMPSAPDGQPPLAFIMDVATFIGAASVPLGLICLGSALARLKIPLNQWKSLPVGAISSLAIGKLLLMPVLGVLIVKGLVHGGLIPEEDKVLQFVCMRVIFFPSWIFCACLPTATTQVYLTQVYNAEGDAQHLSAFLIPQYILMFISMVALTAYTLNSIF</sequence>
<dbReference type="STRING" id="71717.A0A4Y7T575"/>
<feature type="transmembrane region" description="Helical" evidence="5">
    <location>
        <begin position="6"/>
        <end position="29"/>
    </location>
</feature>
<dbReference type="PANTHER" id="PTHR31274">
    <property type="entry name" value="PROTEIN ECM3"/>
    <property type="match status" value="1"/>
</dbReference>
<dbReference type="OrthoDB" id="435607at2759"/>
<dbReference type="InterPro" id="IPR004776">
    <property type="entry name" value="Mem_transp_PIN-like"/>
</dbReference>
<dbReference type="GO" id="GO:0055085">
    <property type="term" value="P:transmembrane transport"/>
    <property type="evidence" value="ECO:0007669"/>
    <property type="project" value="InterPro"/>
</dbReference>